<gene>
    <name evidence="2" type="ORF">CYLTODRAFT_488889</name>
</gene>
<feature type="region of interest" description="Disordered" evidence="1">
    <location>
        <begin position="356"/>
        <end position="401"/>
    </location>
</feature>
<sequence>MQPSQCETYTHGVVGGIFPDPADPTSSLIISSPNMMSVPNPLVHTQRVIRVLADGKWGIDDATLHPQVFRNTNGHLPLMFAPQVGSPGSKQVIRHAELRPQDWIPTYLNSSFGIINGRLVSTLEEESRAVIKKFEDILRAAELANTDAVASLSTRKPMLRMFKNALNRLGIPGAWSDCVWLWSSVQRLLLDLLAFIDWHETFRRLYVDSPDPPLPVDTSRLGAITSSHETAEILFRAGLPTYFIRRLGEVNVNTDIKRLLPNDVMRAVLSSTVITAPGEQVGTPGIPIILKPSRAANSPIIFRGDAKSPHRLSAMNAWLRRDHPLQHPQIEWLPVQIGQLKEFGIYDASQHLLPSQASTSTPMVASTASASHTRTSSTISAASGSYSHKPKKSSNQSTQAASSKWVNRSKYITAPLEQWIDAAAAAGRGHNDSLQPTWPGAKDSKADWRGYAFPDAAMVANMTNDRVRDGALCAYVHYRPVLIYRIQTAAADCALKNTVWRSNLVACTVKASAEGSANANARRKAEDELNRSVKDAGYEGTISLSELPTGLLWQGICIDTTKPLSVSITRSILADMNEVEWRWELTNLDSKLYDPATSSSSTVTGSMTPELVDPLSSSARYSQEERRLEVLQSVAHFDGRYVPHDSFYKRSHGFAARRNSDKVKALLQLGLLMDQWRDKWRLSTDVLQQVKGLALMREDELNVDGMIGAVSQAERGIARHYVNAFKEVFSRAPTLPRETNVGAILV</sequence>
<dbReference type="Proteomes" id="UP000054007">
    <property type="component" value="Unassembled WGS sequence"/>
</dbReference>
<dbReference type="EMBL" id="KN880483">
    <property type="protein sequence ID" value="KIY69491.1"/>
    <property type="molecule type" value="Genomic_DNA"/>
</dbReference>
<feature type="compositionally biased region" description="Low complexity" evidence="1">
    <location>
        <begin position="365"/>
        <end position="387"/>
    </location>
</feature>
<dbReference type="OrthoDB" id="2634326at2759"/>
<proteinExistence type="predicted"/>
<organism evidence="2 3">
    <name type="scientific">Cylindrobasidium torrendii FP15055 ss-10</name>
    <dbReference type="NCBI Taxonomy" id="1314674"/>
    <lineage>
        <taxon>Eukaryota</taxon>
        <taxon>Fungi</taxon>
        <taxon>Dikarya</taxon>
        <taxon>Basidiomycota</taxon>
        <taxon>Agaricomycotina</taxon>
        <taxon>Agaricomycetes</taxon>
        <taxon>Agaricomycetidae</taxon>
        <taxon>Agaricales</taxon>
        <taxon>Marasmiineae</taxon>
        <taxon>Physalacriaceae</taxon>
        <taxon>Cylindrobasidium</taxon>
    </lineage>
</organism>
<evidence type="ECO:0000313" key="2">
    <source>
        <dbReference type="EMBL" id="KIY69491.1"/>
    </source>
</evidence>
<reference evidence="2 3" key="1">
    <citation type="journal article" date="2015" name="Fungal Genet. Biol.">
        <title>Evolution of novel wood decay mechanisms in Agaricales revealed by the genome sequences of Fistulina hepatica and Cylindrobasidium torrendii.</title>
        <authorList>
            <person name="Floudas D."/>
            <person name="Held B.W."/>
            <person name="Riley R."/>
            <person name="Nagy L.G."/>
            <person name="Koehler G."/>
            <person name="Ransdell A.S."/>
            <person name="Younus H."/>
            <person name="Chow J."/>
            <person name="Chiniquy J."/>
            <person name="Lipzen A."/>
            <person name="Tritt A."/>
            <person name="Sun H."/>
            <person name="Haridas S."/>
            <person name="LaButti K."/>
            <person name="Ohm R.A."/>
            <person name="Kues U."/>
            <person name="Blanchette R.A."/>
            <person name="Grigoriev I.V."/>
            <person name="Minto R.E."/>
            <person name="Hibbett D.S."/>
        </authorList>
    </citation>
    <scope>NUCLEOTIDE SEQUENCE [LARGE SCALE GENOMIC DNA]</scope>
    <source>
        <strain evidence="2 3">FP15055 ss-10</strain>
    </source>
</reference>
<evidence type="ECO:0000313" key="3">
    <source>
        <dbReference type="Proteomes" id="UP000054007"/>
    </source>
</evidence>
<evidence type="ECO:0000256" key="1">
    <source>
        <dbReference type="SAM" id="MobiDB-lite"/>
    </source>
</evidence>
<accession>A0A0D7BIL5</accession>
<keyword evidence="3" id="KW-1185">Reference proteome</keyword>
<dbReference type="STRING" id="1314674.A0A0D7BIL5"/>
<name>A0A0D7BIL5_9AGAR</name>
<dbReference type="AlphaFoldDB" id="A0A0D7BIL5"/>
<protein>
    <submittedName>
        <fullName evidence="2">Uncharacterized protein</fullName>
    </submittedName>
</protein>